<gene>
    <name evidence="1" type="ORF">Tcan_00876</name>
</gene>
<comment type="caution">
    <text evidence="1">The sequence shown here is derived from an EMBL/GenBank/DDBJ whole genome shotgun (WGS) entry which is preliminary data.</text>
</comment>
<name>A0A0B2UUT0_TOXCA</name>
<keyword evidence="2" id="KW-1185">Reference proteome</keyword>
<evidence type="ECO:0000313" key="2">
    <source>
        <dbReference type="Proteomes" id="UP000031036"/>
    </source>
</evidence>
<dbReference type="Proteomes" id="UP000031036">
    <property type="component" value="Unassembled WGS sequence"/>
</dbReference>
<evidence type="ECO:0000313" key="1">
    <source>
        <dbReference type="EMBL" id="KHN73029.1"/>
    </source>
</evidence>
<dbReference type="EMBL" id="JPKZ01003169">
    <property type="protein sequence ID" value="KHN73029.1"/>
    <property type="molecule type" value="Genomic_DNA"/>
</dbReference>
<reference evidence="1 2" key="1">
    <citation type="submission" date="2014-11" db="EMBL/GenBank/DDBJ databases">
        <title>Genetic blueprint of the zoonotic pathogen Toxocara canis.</title>
        <authorList>
            <person name="Zhu X.-Q."/>
            <person name="Korhonen P.K."/>
            <person name="Cai H."/>
            <person name="Young N.D."/>
            <person name="Nejsum P."/>
            <person name="von Samson-Himmelstjerna G."/>
            <person name="Boag P.R."/>
            <person name="Tan P."/>
            <person name="Li Q."/>
            <person name="Min J."/>
            <person name="Yang Y."/>
            <person name="Wang X."/>
            <person name="Fang X."/>
            <person name="Hall R.S."/>
            <person name="Hofmann A."/>
            <person name="Sternberg P.W."/>
            <person name="Jex A.R."/>
            <person name="Gasser R.B."/>
        </authorList>
    </citation>
    <scope>NUCLEOTIDE SEQUENCE [LARGE SCALE GENOMIC DNA]</scope>
    <source>
        <strain evidence="1">PN_DK_2014</strain>
    </source>
</reference>
<feature type="non-terminal residue" evidence="1">
    <location>
        <position position="101"/>
    </location>
</feature>
<protein>
    <submittedName>
        <fullName evidence="1">Uncharacterized protein</fullName>
    </submittedName>
</protein>
<accession>A0A0B2UUT0</accession>
<dbReference type="AlphaFoldDB" id="A0A0B2UUT0"/>
<sequence length="101" mass="11569">MLLSNLEINLLRLTSRDTTSVISSAKPFHQCHFRHTEALSLPLEPDDTSITSLLTYFAPYRKSEVVSVVEMNLCRNVLSHKHKTHLRLFHFTLSLSLDDSC</sequence>
<organism evidence="1 2">
    <name type="scientific">Toxocara canis</name>
    <name type="common">Canine roundworm</name>
    <dbReference type="NCBI Taxonomy" id="6265"/>
    <lineage>
        <taxon>Eukaryota</taxon>
        <taxon>Metazoa</taxon>
        <taxon>Ecdysozoa</taxon>
        <taxon>Nematoda</taxon>
        <taxon>Chromadorea</taxon>
        <taxon>Rhabditida</taxon>
        <taxon>Spirurina</taxon>
        <taxon>Ascaridomorpha</taxon>
        <taxon>Ascaridoidea</taxon>
        <taxon>Toxocaridae</taxon>
        <taxon>Toxocara</taxon>
    </lineage>
</organism>
<proteinExistence type="predicted"/>